<dbReference type="PANTHER" id="PTHR31194">
    <property type="entry name" value="SHN SHINE , DNA BINDING / TRANSCRIPTION FACTOR"/>
    <property type="match status" value="1"/>
</dbReference>
<evidence type="ECO:0000256" key="8">
    <source>
        <dbReference type="SAM" id="MobiDB-lite"/>
    </source>
</evidence>
<evidence type="ECO:0000256" key="7">
    <source>
        <dbReference type="ARBA" id="ARBA00024343"/>
    </source>
</evidence>
<sequence length="341" mass="36685">MGAVSDGSRSRKKSSSRGHHRFVGVRQRPSGRWVAEIKDSLQKVRLWLGTFDTAEDAARAYDNAARALRGANARTNFELPSSASSGGATKRGGGGSNFMPDRTEPFSFEDVNEPDAEAEGLLGALKAKLLDGKKDKFHFPFLANCASPVAQSGMVSRSSPINCSGKKELLPPCNNNPVHGLMSSTTLTSNTCARSVVIPNHDHEGAVASSDRVNSHQLCQTPPMASMAWPNEVACELPLPSHMSQVPDNSLLASATLTWPLSEVIESTTVDMTCTDQGPSSSNRSGQLNMVTMQLPSVGGAATESLWTLDQQQQFVQCENNSWFSFNGSWDPLLYVPSELV</sequence>
<feature type="domain" description="AP2/ERF" evidence="9">
    <location>
        <begin position="21"/>
        <end position="78"/>
    </location>
</feature>
<dbReference type="EMBL" id="KQ483456">
    <property type="protein sequence ID" value="KYP50364.1"/>
    <property type="molecule type" value="Genomic_DNA"/>
</dbReference>
<evidence type="ECO:0000313" key="11">
    <source>
        <dbReference type="Proteomes" id="UP000075243"/>
    </source>
</evidence>
<dbReference type="OrthoDB" id="773121at2759"/>
<dbReference type="Gramene" id="C.cajan_29540.t">
    <property type="protein sequence ID" value="C.cajan_29540.t.cds1"/>
    <property type="gene ID" value="C.cajan_29540"/>
</dbReference>
<dbReference type="OMA" id="ENNSWFS"/>
<dbReference type="SUPFAM" id="SSF54171">
    <property type="entry name" value="DNA-binding domain"/>
    <property type="match status" value="1"/>
</dbReference>
<dbReference type="SMART" id="SM00380">
    <property type="entry name" value="AP2"/>
    <property type="match status" value="1"/>
</dbReference>
<dbReference type="CDD" id="cd00018">
    <property type="entry name" value="AP2"/>
    <property type="match status" value="1"/>
</dbReference>
<protein>
    <submittedName>
        <fullName evidence="10">Ethylene-responsive transcription factor RAP2-11</fullName>
    </submittedName>
</protein>
<feature type="region of interest" description="Disordered" evidence="8">
    <location>
        <begin position="77"/>
        <end position="105"/>
    </location>
</feature>
<keyword evidence="5" id="KW-0804">Transcription</keyword>
<gene>
    <name evidence="10" type="ORF">KK1_027838</name>
</gene>
<dbReference type="GO" id="GO:0003677">
    <property type="term" value="F:DNA binding"/>
    <property type="evidence" value="ECO:0007669"/>
    <property type="project" value="UniProtKB-KW"/>
</dbReference>
<keyword evidence="2" id="KW-0536">Nodulation</keyword>
<reference evidence="10" key="1">
    <citation type="journal article" date="2012" name="Nat. Biotechnol.">
        <title>Draft genome sequence of pigeonpea (Cajanus cajan), an orphan legume crop of resource-poor farmers.</title>
        <authorList>
            <person name="Varshney R.K."/>
            <person name="Chen W."/>
            <person name="Li Y."/>
            <person name="Bharti A.K."/>
            <person name="Saxena R.K."/>
            <person name="Schlueter J.A."/>
            <person name="Donoghue M.T."/>
            <person name="Azam S."/>
            <person name="Fan G."/>
            <person name="Whaley A.M."/>
            <person name="Farmer A.D."/>
            <person name="Sheridan J."/>
            <person name="Iwata A."/>
            <person name="Tuteja R."/>
            <person name="Penmetsa R.V."/>
            <person name="Wu W."/>
            <person name="Upadhyaya H.D."/>
            <person name="Yang S.P."/>
            <person name="Shah T."/>
            <person name="Saxena K.B."/>
            <person name="Michael T."/>
            <person name="McCombie W.R."/>
            <person name="Yang B."/>
            <person name="Zhang G."/>
            <person name="Yang H."/>
            <person name="Wang J."/>
            <person name="Spillane C."/>
            <person name="Cook D.R."/>
            <person name="May G.D."/>
            <person name="Xu X."/>
            <person name="Jackson S.A."/>
        </authorList>
    </citation>
    <scope>NUCLEOTIDE SEQUENCE [LARGE SCALE GENOMIC DNA]</scope>
</reference>
<dbReference type="PRINTS" id="PR00367">
    <property type="entry name" value="ETHRSPELEMNT"/>
</dbReference>
<evidence type="ECO:0000256" key="5">
    <source>
        <dbReference type="ARBA" id="ARBA00023163"/>
    </source>
</evidence>
<evidence type="ECO:0000256" key="3">
    <source>
        <dbReference type="ARBA" id="ARBA00023015"/>
    </source>
</evidence>
<dbReference type="GO" id="GO:0005634">
    <property type="term" value="C:nucleus"/>
    <property type="evidence" value="ECO:0007669"/>
    <property type="project" value="UniProtKB-SubCell"/>
</dbReference>
<dbReference type="InterPro" id="IPR016177">
    <property type="entry name" value="DNA-bd_dom_sf"/>
</dbReference>
<dbReference type="STRING" id="3821.A0A151S6F3"/>
<evidence type="ECO:0000256" key="6">
    <source>
        <dbReference type="ARBA" id="ARBA00023242"/>
    </source>
</evidence>
<keyword evidence="6" id="KW-0539">Nucleus</keyword>
<proteinExistence type="inferred from homology"/>
<organism evidence="10 11">
    <name type="scientific">Cajanus cajan</name>
    <name type="common">Pigeon pea</name>
    <name type="synonym">Cajanus indicus</name>
    <dbReference type="NCBI Taxonomy" id="3821"/>
    <lineage>
        <taxon>Eukaryota</taxon>
        <taxon>Viridiplantae</taxon>
        <taxon>Streptophyta</taxon>
        <taxon>Embryophyta</taxon>
        <taxon>Tracheophyta</taxon>
        <taxon>Spermatophyta</taxon>
        <taxon>Magnoliopsida</taxon>
        <taxon>eudicotyledons</taxon>
        <taxon>Gunneridae</taxon>
        <taxon>Pentapetalae</taxon>
        <taxon>rosids</taxon>
        <taxon>fabids</taxon>
        <taxon>Fabales</taxon>
        <taxon>Fabaceae</taxon>
        <taxon>Papilionoideae</taxon>
        <taxon>50 kb inversion clade</taxon>
        <taxon>NPAAA clade</taxon>
        <taxon>indigoferoid/millettioid clade</taxon>
        <taxon>Phaseoleae</taxon>
        <taxon>Cajanus</taxon>
    </lineage>
</organism>
<keyword evidence="4" id="KW-0238">DNA-binding</keyword>
<dbReference type="Gene3D" id="3.30.730.10">
    <property type="entry name" value="AP2/ERF domain"/>
    <property type="match status" value="1"/>
</dbReference>
<dbReference type="PROSITE" id="PS51032">
    <property type="entry name" value="AP2_ERF"/>
    <property type="match status" value="1"/>
</dbReference>
<accession>A0A151S6F3</accession>
<feature type="compositionally biased region" description="Low complexity" evidence="8">
    <location>
        <begin position="77"/>
        <end position="88"/>
    </location>
</feature>
<comment type="similarity">
    <text evidence="7">Belongs to the AP2/ERF transcription factor family. ERF subfamily.</text>
</comment>
<evidence type="ECO:0000256" key="1">
    <source>
        <dbReference type="ARBA" id="ARBA00004123"/>
    </source>
</evidence>
<feature type="region of interest" description="Disordered" evidence="8">
    <location>
        <begin position="1"/>
        <end position="25"/>
    </location>
</feature>
<keyword evidence="3" id="KW-0805">Transcription regulation</keyword>
<dbReference type="Proteomes" id="UP000075243">
    <property type="component" value="Unassembled WGS sequence"/>
</dbReference>
<name>A0A151S6F3_CAJCA</name>
<dbReference type="GO" id="GO:0009877">
    <property type="term" value="P:nodulation"/>
    <property type="evidence" value="ECO:0007669"/>
    <property type="project" value="UniProtKB-KW"/>
</dbReference>
<dbReference type="PANTHER" id="PTHR31194:SF189">
    <property type="entry name" value="AP2_ERF DOMAIN-CONTAINING PROTEIN"/>
    <property type="match status" value="1"/>
</dbReference>
<evidence type="ECO:0000259" key="9">
    <source>
        <dbReference type="PROSITE" id="PS51032"/>
    </source>
</evidence>
<feature type="compositionally biased region" description="Basic residues" evidence="8">
    <location>
        <begin position="10"/>
        <end position="23"/>
    </location>
</feature>
<evidence type="ECO:0000313" key="10">
    <source>
        <dbReference type="EMBL" id="KYP50364.1"/>
    </source>
</evidence>
<keyword evidence="11" id="KW-1185">Reference proteome</keyword>
<dbReference type="GO" id="GO:0003700">
    <property type="term" value="F:DNA-binding transcription factor activity"/>
    <property type="evidence" value="ECO:0007669"/>
    <property type="project" value="InterPro"/>
</dbReference>
<dbReference type="InterPro" id="IPR001471">
    <property type="entry name" value="AP2/ERF_dom"/>
</dbReference>
<dbReference type="FunFam" id="3.30.730.10:FF:000005">
    <property type="entry name" value="ethylene-responsive transcription factor RAP2-11"/>
    <property type="match status" value="1"/>
</dbReference>
<dbReference type="AlphaFoldDB" id="A0A151S6F3"/>
<dbReference type="Pfam" id="PF00847">
    <property type="entry name" value="AP2"/>
    <property type="match status" value="1"/>
</dbReference>
<evidence type="ECO:0000256" key="2">
    <source>
        <dbReference type="ARBA" id="ARBA00022458"/>
    </source>
</evidence>
<dbReference type="InterPro" id="IPR036955">
    <property type="entry name" value="AP2/ERF_dom_sf"/>
</dbReference>
<evidence type="ECO:0000256" key="4">
    <source>
        <dbReference type="ARBA" id="ARBA00023125"/>
    </source>
</evidence>
<comment type="subcellular location">
    <subcellularLocation>
        <location evidence="1">Nucleus</location>
    </subcellularLocation>
</comment>
<dbReference type="InterPro" id="IPR050913">
    <property type="entry name" value="AP2/ERF_ERF"/>
</dbReference>